<dbReference type="InterPro" id="IPR002885">
    <property type="entry name" value="PPR_rpt"/>
</dbReference>
<gene>
    <name evidence="3" type="ORF">GOBAR_AA24190</name>
</gene>
<dbReference type="Pfam" id="PF01535">
    <property type="entry name" value="PPR"/>
    <property type="match status" value="1"/>
</dbReference>
<dbReference type="Gene3D" id="1.25.40.10">
    <property type="entry name" value="Tetratricopeptide repeat domain"/>
    <property type="match status" value="4"/>
</dbReference>
<evidence type="ECO:0000256" key="1">
    <source>
        <dbReference type="ARBA" id="ARBA00022737"/>
    </source>
</evidence>
<dbReference type="PANTHER" id="PTHR47926">
    <property type="entry name" value="PENTATRICOPEPTIDE REPEAT-CONTAINING PROTEIN"/>
    <property type="match status" value="1"/>
</dbReference>
<evidence type="ECO:0000256" key="2">
    <source>
        <dbReference type="PROSITE-ProRule" id="PRU00708"/>
    </source>
</evidence>
<evidence type="ECO:0008006" key="5">
    <source>
        <dbReference type="Google" id="ProtNLM"/>
    </source>
</evidence>
<keyword evidence="1" id="KW-0677">Repeat</keyword>
<feature type="repeat" description="PPR" evidence="2">
    <location>
        <begin position="79"/>
        <end position="113"/>
    </location>
</feature>
<feature type="repeat" description="PPR" evidence="2">
    <location>
        <begin position="242"/>
        <end position="276"/>
    </location>
</feature>
<dbReference type="NCBIfam" id="TIGR00756">
    <property type="entry name" value="PPR"/>
    <property type="match status" value="8"/>
</dbReference>
<feature type="repeat" description="PPR" evidence="2">
    <location>
        <begin position="345"/>
        <end position="379"/>
    </location>
</feature>
<dbReference type="OrthoDB" id="185373at2759"/>
<dbReference type="FunFam" id="1.25.40.10:FF:000393">
    <property type="entry name" value="Pentatricopeptide repeat-containing protein At1g20230"/>
    <property type="match status" value="1"/>
</dbReference>
<reference evidence="3 4" key="1">
    <citation type="submission" date="2015-01" db="EMBL/GenBank/DDBJ databases">
        <title>Genome of allotetraploid Gossypium barbadense reveals genomic plasticity and fiber elongation in cotton evolution.</title>
        <authorList>
            <person name="Chen X."/>
            <person name="Liu X."/>
            <person name="Zhao B."/>
            <person name="Zheng H."/>
            <person name="Hu Y."/>
            <person name="Lu G."/>
            <person name="Yang C."/>
            <person name="Chen J."/>
            <person name="Shan C."/>
            <person name="Zhang L."/>
            <person name="Zhou Y."/>
            <person name="Wang L."/>
            <person name="Guo W."/>
            <person name="Bai Y."/>
            <person name="Ruan J."/>
            <person name="Shangguan X."/>
            <person name="Mao Y."/>
            <person name="Jiang J."/>
            <person name="Zhu Y."/>
            <person name="Lei J."/>
            <person name="Kang H."/>
            <person name="Chen S."/>
            <person name="He X."/>
            <person name="Wang R."/>
            <person name="Wang Y."/>
            <person name="Chen J."/>
            <person name="Wang L."/>
            <person name="Yu S."/>
            <person name="Wang B."/>
            <person name="Wei J."/>
            <person name="Song S."/>
            <person name="Lu X."/>
            <person name="Gao Z."/>
            <person name="Gu W."/>
            <person name="Deng X."/>
            <person name="Ma D."/>
            <person name="Wang S."/>
            <person name="Liang W."/>
            <person name="Fang L."/>
            <person name="Cai C."/>
            <person name="Zhu X."/>
            <person name="Zhou B."/>
            <person name="Zhang Y."/>
            <person name="Chen Z."/>
            <person name="Xu S."/>
            <person name="Zhu R."/>
            <person name="Wang S."/>
            <person name="Zhang T."/>
            <person name="Zhao G."/>
        </authorList>
    </citation>
    <scope>NUCLEOTIDE SEQUENCE [LARGE SCALE GENOMIC DNA]</scope>
    <source>
        <strain evidence="4">cv. Xinhai21</strain>
        <tissue evidence="3">Leaf</tissue>
    </source>
</reference>
<dbReference type="PROSITE" id="PS51375">
    <property type="entry name" value="PPR"/>
    <property type="match status" value="6"/>
</dbReference>
<protein>
    <recommendedName>
        <fullName evidence="5">Pentacotripeptide-repeat region of PRORP domain-containing protein</fullName>
    </recommendedName>
</protein>
<dbReference type="GO" id="GO:0009451">
    <property type="term" value="P:RNA modification"/>
    <property type="evidence" value="ECO:0007669"/>
    <property type="project" value="InterPro"/>
</dbReference>
<proteinExistence type="predicted"/>
<dbReference type="GO" id="GO:0003723">
    <property type="term" value="F:RNA binding"/>
    <property type="evidence" value="ECO:0007669"/>
    <property type="project" value="InterPro"/>
</dbReference>
<feature type="repeat" description="PPR" evidence="2">
    <location>
        <begin position="180"/>
        <end position="210"/>
    </location>
</feature>
<dbReference type="Pfam" id="PF13041">
    <property type="entry name" value="PPR_2"/>
    <property type="match status" value="3"/>
</dbReference>
<dbReference type="FunFam" id="1.25.40.10:FF:000090">
    <property type="entry name" value="Pentatricopeptide repeat-containing protein, chloroplastic"/>
    <property type="match status" value="1"/>
</dbReference>
<accession>A0A2P5WZF3</accession>
<dbReference type="Pfam" id="PF12854">
    <property type="entry name" value="PPR_1"/>
    <property type="match status" value="1"/>
</dbReference>
<organism evidence="3 4">
    <name type="scientific">Gossypium barbadense</name>
    <name type="common">Sea Island cotton</name>
    <name type="synonym">Hibiscus barbadensis</name>
    <dbReference type="NCBI Taxonomy" id="3634"/>
    <lineage>
        <taxon>Eukaryota</taxon>
        <taxon>Viridiplantae</taxon>
        <taxon>Streptophyta</taxon>
        <taxon>Embryophyta</taxon>
        <taxon>Tracheophyta</taxon>
        <taxon>Spermatophyta</taxon>
        <taxon>Magnoliopsida</taxon>
        <taxon>eudicotyledons</taxon>
        <taxon>Gunneridae</taxon>
        <taxon>Pentapetalae</taxon>
        <taxon>rosids</taxon>
        <taxon>malvids</taxon>
        <taxon>Malvales</taxon>
        <taxon>Malvaceae</taxon>
        <taxon>Malvoideae</taxon>
        <taxon>Gossypium</taxon>
    </lineage>
</organism>
<evidence type="ECO:0000313" key="3">
    <source>
        <dbReference type="EMBL" id="PPR96464.1"/>
    </source>
</evidence>
<sequence length="550" mass="62362">MIRKRPNDRCINRHQQSSTTFWSQCVNLRSLKQIHGFLITKGFNSNPSALRELIFKAAMEISGTLNYAHKVFDRISEPDIFMWNTIIRGSAQSQNPLKAILRYTQMAKRGIQPDGFTFPFVLKACTKLCWSKMGFGIQGKALKMGFLENSFLRNTLIYFHANCGDLSVASELFDDSAKRDVVPWSALTSGYAKRGELDVARRYFDDMPVKDLVSWNVMITAYAKRGEMESARKLFNEVLKKDVVTWNAMIAGYVLSGECKKALEMFEEMKTVGERPDEVTMLSLLNACADLGDLQVGMKIHWSLSEMFSSSGFNVLLGNALIDMYAKCGSIGRALKVFRDMREKDVSTWNSVIGGLAIHGHAEESINLFTEMRRSKVRPNEITFVGVLVACSHAGRVNEGRQYFKLMRDGYNIEPNIRHYGCMVDMLGRAGLLDEAFKFIDSMVIEPNAIIWRTLLGACRIHGNVELGRRANVRLLKIRQDESGDYVLLSNIYASEGEWDRVEKVRKMMDDTGVRKDPGYSLIEAEEKALIDFLFNSKSKVSLRPKNLVQ</sequence>
<dbReference type="AlphaFoldDB" id="A0A2P5WZF3"/>
<dbReference type="InterPro" id="IPR046848">
    <property type="entry name" value="E_motif"/>
</dbReference>
<evidence type="ECO:0000313" key="4">
    <source>
        <dbReference type="Proteomes" id="UP000239757"/>
    </source>
</evidence>
<feature type="repeat" description="PPR" evidence="2">
    <location>
        <begin position="211"/>
        <end position="241"/>
    </location>
</feature>
<dbReference type="Proteomes" id="UP000239757">
    <property type="component" value="Unassembled WGS sequence"/>
</dbReference>
<dbReference type="InterPro" id="IPR011990">
    <property type="entry name" value="TPR-like_helical_dom_sf"/>
</dbReference>
<name>A0A2P5WZF3_GOSBA</name>
<dbReference type="PANTHER" id="PTHR47926:SF391">
    <property type="entry name" value="TETRATRICOPEPTIDE-LIKE HELICAL DOMAIN SUPERFAMILY"/>
    <property type="match status" value="1"/>
</dbReference>
<dbReference type="Pfam" id="PF20431">
    <property type="entry name" value="E_motif"/>
    <property type="match status" value="1"/>
</dbReference>
<dbReference type="InterPro" id="IPR046960">
    <property type="entry name" value="PPR_At4g14850-like_plant"/>
</dbReference>
<feature type="repeat" description="PPR" evidence="2">
    <location>
        <begin position="314"/>
        <end position="344"/>
    </location>
</feature>
<dbReference type="SMR" id="A0A2P5WZF3"/>
<dbReference type="FunFam" id="1.25.40.10:FF:000470">
    <property type="entry name" value="Pentatricopeptide repeat-containing protein At5g66520"/>
    <property type="match status" value="1"/>
</dbReference>
<dbReference type="EMBL" id="KZ666034">
    <property type="protein sequence ID" value="PPR96464.1"/>
    <property type="molecule type" value="Genomic_DNA"/>
</dbReference>